<dbReference type="FunFam" id="1.10.132.20:FF:000001">
    <property type="entry name" value="Ribosome-recycling factor"/>
    <property type="match status" value="1"/>
</dbReference>
<accession>A0A381QG51</accession>
<dbReference type="AlphaFoldDB" id="A0A381QG51"/>
<evidence type="ECO:0000256" key="4">
    <source>
        <dbReference type="ARBA" id="ARBA00022917"/>
    </source>
</evidence>
<evidence type="ECO:0000256" key="3">
    <source>
        <dbReference type="ARBA" id="ARBA00022490"/>
    </source>
</evidence>
<protein>
    <recommendedName>
        <fullName evidence="6">Ribosome recycling factor domain-containing protein</fullName>
    </recommendedName>
</protein>
<feature type="region of interest" description="Disordered" evidence="5">
    <location>
        <begin position="165"/>
        <end position="185"/>
    </location>
</feature>
<evidence type="ECO:0000256" key="1">
    <source>
        <dbReference type="ARBA" id="ARBA00004496"/>
    </source>
</evidence>
<dbReference type="InterPro" id="IPR002661">
    <property type="entry name" value="Ribosome_recyc_fac"/>
</dbReference>
<dbReference type="GO" id="GO:0006412">
    <property type="term" value="P:translation"/>
    <property type="evidence" value="ECO:0007669"/>
    <property type="project" value="UniProtKB-KW"/>
</dbReference>
<dbReference type="PANTHER" id="PTHR20982:SF3">
    <property type="entry name" value="MITOCHONDRIAL RIBOSOME RECYCLING FACTOR PSEUDO 1"/>
    <property type="match status" value="1"/>
</dbReference>
<dbReference type="SUPFAM" id="SSF55194">
    <property type="entry name" value="Ribosome recycling factor, RRF"/>
    <property type="match status" value="1"/>
</dbReference>
<feature type="compositionally biased region" description="Basic and acidic residues" evidence="5">
    <location>
        <begin position="175"/>
        <end position="185"/>
    </location>
</feature>
<dbReference type="CDD" id="cd00520">
    <property type="entry name" value="RRF"/>
    <property type="match status" value="1"/>
</dbReference>
<organism evidence="7">
    <name type="scientific">marine metagenome</name>
    <dbReference type="NCBI Taxonomy" id="408172"/>
    <lineage>
        <taxon>unclassified sequences</taxon>
        <taxon>metagenomes</taxon>
        <taxon>ecological metagenomes</taxon>
    </lineage>
</organism>
<dbReference type="Gene3D" id="3.30.1360.40">
    <property type="match status" value="1"/>
</dbReference>
<dbReference type="InterPro" id="IPR023584">
    <property type="entry name" value="Ribosome_recyc_fac_dom"/>
</dbReference>
<comment type="similarity">
    <text evidence="2">Belongs to the RRF family.</text>
</comment>
<dbReference type="InterPro" id="IPR036191">
    <property type="entry name" value="RRF_sf"/>
</dbReference>
<keyword evidence="4" id="KW-0648">Protein biosynthesis</keyword>
<dbReference type="NCBIfam" id="TIGR00496">
    <property type="entry name" value="frr"/>
    <property type="match status" value="1"/>
</dbReference>
<dbReference type="FunFam" id="3.30.1360.40:FF:000001">
    <property type="entry name" value="Ribosome-recycling factor"/>
    <property type="match status" value="1"/>
</dbReference>
<keyword evidence="3" id="KW-0963">Cytoplasm</keyword>
<comment type="subcellular location">
    <subcellularLocation>
        <location evidence="1">Cytoplasm</location>
    </subcellularLocation>
</comment>
<dbReference type="EMBL" id="UINC01001349">
    <property type="protein sequence ID" value="SUZ78305.1"/>
    <property type="molecule type" value="Genomic_DNA"/>
</dbReference>
<evidence type="ECO:0000256" key="2">
    <source>
        <dbReference type="ARBA" id="ARBA00005912"/>
    </source>
</evidence>
<feature type="domain" description="Ribosome recycling factor" evidence="6">
    <location>
        <begin position="21"/>
        <end position="183"/>
    </location>
</feature>
<sequence length="185" mass="21322">MIDEIIEDATHRMDQAIVHTQGELNKVRTGRANPEMFNSLFIDYYGNKTPLNQVATVSVPEPRLITLQPYEKTLIPIIEKAIMNANLGFTPGNNGTAVLVPIPPLSEERRKELNRFVHRLIEEGRVAVRNVRRDAIHHLHDYGKEEHISEDEIKRRDDEVQKLTDEHISGLNNLQDEKEKEIMET</sequence>
<evidence type="ECO:0000256" key="5">
    <source>
        <dbReference type="SAM" id="MobiDB-lite"/>
    </source>
</evidence>
<reference evidence="7" key="1">
    <citation type="submission" date="2018-05" db="EMBL/GenBank/DDBJ databases">
        <authorList>
            <person name="Lanie J.A."/>
            <person name="Ng W.-L."/>
            <person name="Kazmierczak K.M."/>
            <person name="Andrzejewski T.M."/>
            <person name="Davidsen T.M."/>
            <person name="Wayne K.J."/>
            <person name="Tettelin H."/>
            <person name="Glass J.I."/>
            <person name="Rusch D."/>
            <person name="Podicherti R."/>
            <person name="Tsui H.-C.T."/>
            <person name="Winkler M.E."/>
        </authorList>
    </citation>
    <scope>NUCLEOTIDE SEQUENCE</scope>
</reference>
<evidence type="ECO:0000313" key="7">
    <source>
        <dbReference type="EMBL" id="SUZ78305.1"/>
    </source>
</evidence>
<gene>
    <name evidence="7" type="ORF">METZ01_LOCUS31159</name>
</gene>
<dbReference type="Gene3D" id="1.10.132.20">
    <property type="entry name" value="Ribosome-recycling factor"/>
    <property type="match status" value="1"/>
</dbReference>
<name>A0A381QG51_9ZZZZ</name>
<dbReference type="Pfam" id="PF01765">
    <property type="entry name" value="RRF"/>
    <property type="match status" value="1"/>
</dbReference>
<dbReference type="PANTHER" id="PTHR20982">
    <property type="entry name" value="RIBOSOME RECYCLING FACTOR"/>
    <property type="match status" value="1"/>
</dbReference>
<dbReference type="GO" id="GO:0005737">
    <property type="term" value="C:cytoplasm"/>
    <property type="evidence" value="ECO:0007669"/>
    <property type="project" value="UniProtKB-SubCell"/>
</dbReference>
<evidence type="ECO:0000259" key="6">
    <source>
        <dbReference type="Pfam" id="PF01765"/>
    </source>
</evidence>
<proteinExistence type="inferred from homology"/>
<dbReference type="HAMAP" id="MF_00040">
    <property type="entry name" value="RRF"/>
    <property type="match status" value="1"/>
</dbReference>
<dbReference type="GO" id="GO:0043023">
    <property type="term" value="F:ribosomal large subunit binding"/>
    <property type="evidence" value="ECO:0007669"/>
    <property type="project" value="TreeGrafter"/>
</dbReference>